<feature type="compositionally biased region" description="Basic and acidic residues" evidence="1">
    <location>
        <begin position="275"/>
        <end position="292"/>
    </location>
</feature>
<reference evidence="2 3" key="1">
    <citation type="submission" date="2011-08" db="EMBL/GenBank/DDBJ databases">
        <title>The Genome Sequence of Plasmodium vivax India VII.</title>
        <authorList>
            <consortium name="The Broad Institute Genome Sequencing Platform"/>
            <consortium name="The Broad Institute Genome Sequencing Center for Infectious Disease"/>
            <person name="Neafsey D."/>
            <person name="Carlton J."/>
            <person name="Barnwell J."/>
            <person name="Collins W."/>
            <person name="Escalante A."/>
            <person name="Mullikin J."/>
            <person name="Saul A."/>
            <person name="Guigo R."/>
            <person name="Camara F."/>
            <person name="Young S.K."/>
            <person name="Zeng Q."/>
            <person name="Gargeya S."/>
            <person name="Fitzgerald M."/>
            <person name="Haas B."/>
            <person name="Abouelleil A."/>
            <person name="Alvarado L."/>
            <person name="Arachchi H.M."/>
            <person name="Berlin A."/>
            <person name="Brown A."/>
            <person name="Chapman S.B."/>
            <person name="Chen Z."/>
            <person name="Dunbar C."/>
            <person name="Freedman E."/>
            <person name="Gearin G."/>
            <person name="Gellesch M."/>
            <person name="Goldberg J."/>
            <person name="Griggs A."/>
            <person name="Gujja S."/>
            <person name="Heiman D."/>
            <person name="Howarth C."/>
            <person name="Larson L."/>
            <person name="Lui A."/>
            <person name="MacDonald P.J.P."/>
            <person name="Montmayeur A."/>
            <person name="Murphy C."/>
            <person name="Neiman D."/>
            <person name="Pearson M."/>
            <person name="Priest M."/>
            <person name="Roberts A."/>
            <person name="Saif S."/>
            <person name="Shea T."/>
            <person name="Shenoy N."/>
            <person name="Sisk P."/>
            <person name="Stolte C."/>
            <person name="Sykes S."/>
            <person name="Wortman J."/>
            <person name="Nusbaum C."/>
            <person name="Birren B."/>
        </authorList>
    </citation>
    <scope>NUCLEOTIDE SEQUENCE [LARGE SCALE GENOMIC DNA]</scope>
    <source>
        <strain evidence="2 3">India VII</strain>
    </source>
</reference>
<organism evidence="2 3">
    <name type="scientific">Plasmodium vivax India VII</name>
    <dbReference type="NCBI Taxonomy" id="1077284"/>
    <lineage>
        <taxon>Eukaryota</taxon>
        <taxon>Sar</taxon>
        <taxon>Alveolata</taxon>
        <taxon>Apicomplexa</taxon>
        <taxon>Aconoidasida</taxon>
        <taxon>Haemosporida</taxon>
        <taxon>Plasmodiidae</taxon>
        <taxon>Plasmodium</taxon>
        <taxon>Plasmodium (Plasmodium)</taxon>
    </lineage>
</organism>
<proteinExistence type="predicted"/>
<accession>A0A0J9V8R7</accession>
<feature type="region of interest" description="Disordered" evidence="1">
    <location>
        <begin position="225"/>
        <end position="292"/>
    </location>
</feature>
<dbReference type="EMBL" id="KQ234188">
    <property type="protein sequence ID" value="KMZ82443.1"/>
    <property type="molecule type" value="Genomic_DNA"/>
</dbReference>
<dbReference type="OrthoDB" id="10517951at2759"/>
<sequence>MSEIETDKVLLTYEKYFDLQKRFNSPYSKDQDGLNEKEFLDETEFKINNRYVIRPILEKLLNHIRNRGIFIYNEDKACSYISYIFSKELQNEVDKYEQETFEMFKKFVNKYNTRPNHTSSICPNDLIYVHSKMYAKMHKLYVLYEDYKNLLDKHKFGDTKSCSAVYLFLKGYNEFIRENQPTNEHFNSILKHFEKEIERNVKIYDKHTCPNDSFHIQEIKLHSVSKNEKAKASDELEQQKKNAEHEVSQSKRLPSVVEPHVSRTESHAKSQTYRVESERAHEQSQPPREKAQPFHETLVHNAQDAEQEQEQGLQYVPIPNREFPIDSSPGHIPRYEPLESSGTTLYADRNPYSYVQSSSNEVGDTSSSVMNTITSALKDVEPGPVLVVSGGMGVLFLLFKEEDEFIKFLVVLEDFHQEISQIFRNMMVGLLDIVQ</sequence>
<evidence type="ECO:0008006" key="4">
    <source>
        <dbReference type="Google" id="ProtNLM"/>
    </source>
</evidence>
<dbReference type="Proteomes" id="UP000053562">
    <property type="component" value="Unassembled WGS sequence"/>
</dbReference>
<feature type="compositionally biased region" description="Basic and acidic residues" evidence="1">
    <location>
        <begin position="225"/>
        <end position="249"/>
    </location>
</feature>
<name>A0A0J9V8R7_PLAVI</name>
<protein>
    <recommendedName>
        <fullName evidence="4">VIR protein</fullName>
    </recommendedName>
</protein>
<evidence type="ECO:0000313" key="3">
    <source>
        <dbReference type="Proteomes" id="UP000053562"/>
    </source>
</evidence>
<evidence type="ECO:0000256" key="1">
    <source>
        <dbReference type="SAM" id="MobiDB-lite"/>
    </source>
</evidence>
<gene>
    <name evidence="2" type="ORF">PVIIG_06199</name>
</gene>
<dbReference type="AlphaFoldDB" id="A0A0J9V8R7"/>
<evidence type="ECO:0000313" key="2">
    <source>
        <dbReference type="EMBL" id="KMZ82443.1"/>
    </source>
</evidence>